<keyword evidence="2" id="KW-1185">Reference proteome</keyword>
<organism evidence="1 2">
    <name type="scientific">Dromaius novaehollandiae</name>
    <name type="common">Emu</name>
    <dbReference type="NCBI Taxonomy" id="8790"/>
    <lineage>
        <taxon>Eukaryota</taxon>
        <taxon>Metazoa</taxon>
        <taxon>Chordata</taxon>
        <taxon>Craniata</taxon>
        <taxon>Vertebrata</taxon>
        <taxon>Euteleostomi</taxon>
        <taxon>Archelosauria</taxon>
        <taxon>Archosauria</taxon>
        <taxon>Dinosauria</taxon>
        <taxon>Saurischia</taxon>
        <taxon>Theropoda</taxon>
        <taxon>Coelurosauria</taxon>
        <taxon>Aves</taxon>
        <taxon>Palaeognathae</taxon>
        <taxon>Casuariiformes</taxon>
        <taxon>Dromaiidae</taxon>
        <taxon>Dromaius</taxon>
    </lineage>
</organism>
<dbReference type="AlphaFoldDB" id="A0A8C4JG68"/>
<accession>A0A8C4JG68</accession>
<evidence type="ECO:0000313" key="2">
    <source>
        <dbReference type="Proteomes" id="UP000694423"/>
    </source>
</evidence>
<sequence>MAAQAAVLLASQKSERQWLLHSIRCTPPSTLHRADNNRLPHFG</sequence>
<proteinExistence type="predicted"/>
<reference evidence="1" key="2">
    <citation type="submission" date="2025-09" db="UniProtKB">
        <authorList>
            <consortium name="Ensembl"/>
        </authorList>
    </citation>
    <scope>IDENTIFICATION</scope>
</reference>
<dbReference type="Ensembl" id="ENSDNVT00000010414.1">
    <property type="protein sequence ID" value="ENSDNVP00000008644.1"/>
    <property type="gene ID" value="ENSDNVG00000006151.1"/>
</dbReference>
<reference evidence="1" key="1">
    <citation type="submission" date="2025-08" db="UniProtKB">
        <authorList>
            <consortium name="Ensembl"/>
        </authorList>
    </citation>
    <scope>IDENTIFICATION</scope>
</reference>
<evidence type="ECO:0000313" key="1">
    <source>
        <dbReference type="Ensembl" id="ENSDNVP00000008644.1"/>
    </source>
</evidence>
<dbReference type="Proteomes" id="UP000694423">
    <property type="component" value="Unplaced"/>
</dbReference>
<protein>
    <submittedName>
        <fullName evidence="1">Uncharacterized protein</fullName>
    </submittedName>
</protein>
<name>A0A8C4JG68_DRONO</name>